<dbReference type="AlphaFoldDB" id="A0AAV5KMH7"/>
<organism evidence="1 2">
    <name type="scientific">Rubroshorea leprosula</name>
    <dbReference type="NCBI Taxonomy" id="152421"/>
    <lineage>
        <taxon>Eukaryota</taxon>
        <taxon>Viridiplantae</taxon>
        <taxon>Streptophyta</taxon>
        <taxon>Embryophyta</taxon>
        <taxon>Tracheophyta</taxon>
        <taxon>Spermatophyta</taxon>
        <taxon>Magnoliopsida</taxon>
        <taxon>eudicotyledons</taxon>
        <taxon>Gunneridae</taxon>
        <taxon>Pentapetalae</taxon>
        <taxon>rosids</taxon>
        <taxon>malvids</taxon>
        <taxon>Malvales</taxon>
        <taxon>Dipterocarpaceae</taxon>
        <taxon>Rubroshorea</taxon>
    </lineage>
</organism>
<accession>A0AAV5KMH7</accession>
<protein>
    <submittedName>
        <fullName evidence="1">Uncharacterized protein</fullName>
    </submittedName>
</protein>
<dbReference type="Proteomes" id="UP001054252">
    <property type="component" value="Unassembled WGS sequence"/>
</dbReference>
<gene>
    <name evidence="1" type="ORF">SLEP1_g35200</name>
</gene>
<sequence length="96" mass="11115">MPHATIRHGNQILECMEMMMPPRTILLVIKDDYASRRYSNQLSSSHMNTSDFYVLHILGQSCDSNHLRKIISTYRGRFLPVIQAAKIEAPLLLYDH</sequence>
<evidence type="ECO:0000313" key="2">
    <source>
        <dbReference type="Proteomes" id="UP001054252"/>
    </source>
</evidence>
<keyword evidence="2" id="KW-1185">Reference proteome</keyword>
<comment type="caution">
    <text evidence="1">The sequence shown here is derived from an EMBL/GenBank/DDBJ whole genome shotgun (WGS) entry which is preliminary data.</text>
</comment>
<reference evidence="1 2" key="1">
    <citation type="journal article" date="2021" name="Commun. Biol.">
        <title>The genome of Shorea leprosula (Dipterocarpaceae) highlights the ecological relevance of drought in aseasonal tropical rainforests.</title>
        <authorList>
            <person name="Ng K.K.S."/>
            <person name="Kobayashi M.J."/>
            <person name="Fawcett J.A."/>
            <person name="Hatakeyama M."/>
            <person name="Paape T."/>
            <person name="Ng C.H."/>
            <person name="Ang C.C."/>
            <person name="Tnah L.H."/>
            <person name="Lee C.T."/>
            <person name="Nishiyama T."/>
            <person name="Sese J."/>
            <person name="O'Brien M.J."/>
            <person name="Copetti D."/>
            <person name="Mohd Noor M.I."/>
            <person name="Ong R.C."/>
            <person name="Putra M."/>
            <person name="Sireger I.Z."/>
            <person name="Indrioko S."/>
            <person name="Kosugi Y."/>
            <person name="Izuno A."/>
            <person name="Isagi Y."/>
            <person name="Lee S.L."/>
            <person name="Shimizu K.K."/>
        </authorList>
    </citation>
    <scope>NUCLEOTIDE SEQUENCE [LARGE SCALE GENOMIC DNA]</scope>
    <source>
        <strain evidence="1">214</strain>
    </source>
</reference>
<name>A0AAV5KMH7_9ROSI</name>
<proteinExistence type="predicted"/>
<dbReference type="EMBL" id="BPVZ01000070">
    <property type="protein sequence ID" value="GKV25817.1"/>
    <property type="molecule type" value="Genomic_DNA"/>
</dbReference>
<evidence type="ECO:0000313" key="1">
    <source>
        <dbReference type="EMBL" id="GKV25817.1"/>
    </source>
</evidence>